<dbReference type="Pfam" id="PF10493">
    <property type="entry name" value="Rod_C"/>
    <property type="match status" value="1"/>
</dbReference>
<feature type="domain" description="KNTC1 first ARM-repeats" evidence="5">
    <location>
        <begin position="384"/>
        <end position="479"/>
    </location>
</feature>
<evidence type="ECO:0000313" key="6">
    <source>
        <dbReference type="EMBL" id="KOC60522.1"/>
    </source>
</evidence>
<dbReference type="GO" id="GO:0000070">
    <property type="term" value="P:mitotic sister chromatid segregation"/>
    <property type="evidence" value="ECO:0007669"/>
    <property type="project" value="TreeGrafter"/>
</dbReference>
<organism evidence="6 7">
    <name type="scientific">Habropoda laboriosa</name>
    <dbReference type="NCBI Taxonomy" id="597456"/>
    <lineage>
        <taxon>Eukaryota</taxon>
        <taxon>Metazoa</taxon>
        <taxon>Ecdysozoa</taxon>
        <taxon>Arthropoda</taxon>
        <taxon>Hexapoda</taxon>
        <taxon>Insecta</taxon>
        <taxon>Pterygota</taxon>
        <taxon>Neoptera</taxon>
        <taxon>Endopterygota</taxon>
        <taxon>Hymenoptera</taxon>
        <taxon>Apocrita</taxon>
        <taxon>Aculeata</taxon>
        <taxon>Apoidea</taxon>
        <taxon>Anthophila</taxon>
        <taxon>Apidae</taxon>
        <taxon>Habropoda</taxon>
    </lineage>
</organism>
<dbReference type="Proteomes" id="UP000053825">
    <property type="component" value="Unassembled WGS sequence"/>
</dbReference>
<dbReference type="Pfam" id="PF24515">
    <property type="entry name" value="ARM_KNTC1_3rd"/>
    <property type="match status" value="1"/>
</dbReference>
<dbReference type="GO" id="GO:1903394">
    <property type="term" value="P:protein localization to kinetochore involved in kinetochore assembly"/>
    <property type="evidence" value="ECO:0007669"/>
    <property type="project" value="TreeGrafter"/>
</dbReference>
<dbReference type="InterPro" id="IPR055403">
    <property type="entry name" value="ARM_KNTC1_1st"/>
</dbReference>
<dbReference type="Pfam" id="PF24520">
    <property type="entry name" value="ARM_KNTC1_1st"/>
    <property type="match status" value="2"/>
</dbReference>
<dbReference type="EMBL" id="KQ414815">
    <property type="protein sequence ID" value="KOC60522.1"/>
    <property type="molecule type" value="Genomic_DNA"/>
</dbReference>
<name>A0A0L7QPG1_9HYME</name>
<dbReference type="GO" id="GO:0005737">
    <property type="term" value="C:cytoplasm"/>
    <property type="evidence" value="ECO:0007669"/>
    <property type="project" value="TreeGrafter"/>
</dbReference>
<protein>
    <submittedName>
        <fullName evidence="6">Kinetochore-associated protein 1</fullName>
    </submittedName>
</protein>
<dbReference type="InterPro" id="IPR055405">
    <property type="entry name" value="ARM_KNTC1_3rd"/>
</dbReference>
<dbReference type="InterPro" id="IPR055402">
    <property type="entry name" value="KNTC1_N"/>
</dbReference>
<evidence type="ECO:0000259" key="3">
    <source>
        <dbReference type="Pfam" id="PF24515"/>
    </source>
</evidence>
<dbReference type="GO" id="GO:0007094">
    <property type="term" value="P:mitotic spindle assembly checkpoint signaling"/>
    <property type="evidence" value="ECO:0007669"/>
    <property type="project" value="TreeGrafter"/>
</dbReference>
<feature type="domain" description="KNTC1 first ARM-repeats" evidence="5">
    <location>
        <begin position="482"/>
        <end position="569"/>
    </location>
</feature>
<feature type="domain" description="KNTC1 second ARM-repeats" evidence="4">
    <location>
        <begin position="673"/>
        <end position="828"/>
    </location>
</feature>
<dbReference type="Pfam" id="PF24506">
    <property type="entry name" value="KNTC1_N"/>
    <property type="match status" value="1"/>
</dbReference>
<dbReference type="Pfam" id="PF24516">
    <property type="entry name" value="ARM_KNTC1_2nd"/>
    <property type="match status" value="1"/>
</dbReference>
<evidence type="ECO:0000259" key="5">
    <source>
        <dbReference type="Pfam" id="PF24520"/>
    </source>
</evidence>
<keyword evidence="7" id="KW-1185">Reference proteome</keyword>
<dbReference type="STRING" id="597456.A0A0L7QPG1"/>
<dbReference type="PANTHER" id="PTHR15688">
    <property type="entry name" value="KINETOCHORE-ASSOCIATED PROTEIN 1"/>
    <property type="match status" value="1"/>
</dbReference>
<reference evidence="6 7" key="1">
    <citation type="submission" date="2015-07" db="EMBL/GenBank/DDBJ databases">
        <title>The genome of Habropoda laboriosa.</title>
        <authorList>
            <person name="Pan H."/>
            <person name="Kapheim K."/>
        </authorList>
    </citation>
    <scope>NUCLEOTIDE SEQUENCE [LARGE SCALE GENOMIC DNA]</scope>
    <source>
        <strain evidence="6">0110345459</strain>
    </source>
</reference>
<feature type="domain" description="RZZ complex subunit KNTC1/ROD C-terminal" evidence="1">
    <location>
        <begin position="1327"/>
        <end position="1822"/>
    </location>
</feature>
<proteinExistence type="predicted"/>
<dbReference type="OrthoDB" id="343783at2759"/>
<dbReference type="GO" id="GO:0031267">
    <property type="term" value="F:small GTPase binding"/>
    <property type="evidence" value="ECO:0007669"/>
    <property type="project" value="TreeGrafter"/>
</dbReference>
<evidence type="ECO:0000259" key="4">
    <source>
        <dbReference type="Pfam" id="PF24516"/>
    </source>
</evidence>
<feature type="domain" description="KNTC1 third ARM-repeats" evidence="3">
    <location>
        <begin position="1096"/>
        <end position="1297"/>
    </location>
</feature>
<dbReference type="GO" id="GO:0005828">
    <property type="term" value="C:kinetochore microtubule"/>
    <property type="evidence" value="ECO:0007669"/>
    <property type="project" value="TreeGrafter"/>
</dbReference>
<sequence>MALWNKVKSGFDTEEETVNFGTRTIAESNGSLYETSTIATIQSDGKVTEEPNVLASVQYSRVCVAIDKSITIFENETCEEILLSVSFGLLITCYCVSHDGVFLFVILSNGMLYCLHLLNKGQIIFSKNITKNEDTIITIFLQNESDECINIYLIAKSGAIYRISKFNIKLIQSAIITETDDTFNDTLKKLTQQVTCVQLFKGFSYNEVVYATVGMINKGVSIAMLSSNMLFMWPSEQYNNFNTLNYTKVKFFRNYIAMLGLRIDHTLCLICPQTLLSVKMFFKSVLDFIIIENNDNSLCQILVLTTSGNICTTYTLHVLSFPDFQEKFQINVPIITSLVEIMDPCDEIILYLEGINNLNSGTKYIDTIRVKIISESIPEYQLQRLLRREQFDEAEAFAKKFDLCTEPIYCAKAALLLSQFGPWAKERSGSSTQLDMLLSILDKIENVQYIVECCSKALIPDYKQMRKVHLYAHSRITENIAGEMEAATLIWTRHLPDIIKHVSVETIKDIFAVLPEKIAPFTLWPWLSHFIPTVLSFIPNAMHEIILWSCKKVKSFEQFYNSEWPQIGIDFTNKFIKLLKFEESHQSLYFHQECLNKDSNLKQLLFLMQAMSDIQNLKVNYRLTMFLDSYIGDPMEVSYVLLDKIHVDIIPNFVNTFLNQYMLNNSLQNDYVLSTYIQKTMRNSKSWWSGEEAPWEIRVVAIIDLIQNIETKLQQILEVLKKATVPWSSSIITLAERSSNFDHSLTSQIRIEYNYVPIKLVLKKYGYERTGINNKLIHRIIRKNYDSMISDIQQITKNDLLLRRKAFSSCINYYLSRGNFESVMKILNCLEDEVLLYCCLQIVNYTTASLSLKTIPASLIHYSEMLGWVKLQLEKLSEKCKMQSHYCKNVINSINEITSMYHLKKIFQLNVTFRKYQIEKKQVLQNYIEKLYNGDENLFIIYKKVIKVADLLKLQRIDAISLLLEWTKNMDLLNYFVRCDEGQLNLMTDEYIAVIIQNLCSSALCVCLDDELQSMLLLYSWVNLYQECSNKNLKYGCSTVSNIKQPLEEFFDKMKKVEHNDYCLLQIIKTLYFNSCVMPDINNTLLIKIKSVYFHLLITLLKKIISTRTFDLQLSLSCLFMLSDSEACKWISISSKSFQLDCTRHFRITMLGCEYFHLIKNETLLKIFESNKALHFWAQKLSKYSVSYKEILTSDTTTKREILQRTMNYNDDMVSLFQEFCLDFGFDIQDCLLLYLKTVVITWNPKLNINNLNGKKELHIDEDEVNELRRKCNVITAHIVDKIALKNCITTVYIFNYYSKRKYCNCFSQPTQIECDEWTHLHPGYTSLPPIAEWRLPFLPKVELWKLINIYFFLAPELNLKTYEKWLDIAPILKIQPHIICTLAIKGEILRAWGNKHKTDKWSLCSKNSSLLSDIKKCIERMTGPDALYYGTAALYYVVNHTPPGADQVAAVEECYKYAQLSAQESTFEEGMLQKIKFKYLRFTSEHILYTHGLGNKDYLSFIENPYKLVRELYADESIPQRYRCVTDHRPDINSAVNSISLLFSINVVKLRMELLQEWLQPDIKYVKFNHSVTETLSVTTNSELNLNYDDNLLRACYIMEHGNVELSANFLINMGFGDTNEDYSPEVRYRALHVLQSIIDTAKLEDLTKRDYQTISNYMKSLKYIGKLELLGIGYSINTFETCSKLELIQILWKTQSYSSQALIIIAQLCIDFEIHEYSLWDQNLTKLAKLLMVNELKKILPQVRNISIIVNSNGYLLGWEVIILEPFRKMDIYPTSEQIDNCIEALHFLYSCPVVHMLNFYDIIKYCFECQQPHLALAFLPFLS</sequence>
<accession>A0A0L7QPG1</accession>
<feature type="domain" description="KNTC1 N-terminal" evidence="2">
    <location>
        <begin position="18"/>
        <end position="375"/>
    </location>
</feature>
<gene>
    <name evidence="6" type="ORF">WH47_08011</name>
</gene>
<evidence type="ECO:0000259" key="1">
    <source>
        <dbReference type="Pfam" id="PF10493"/>
    </source>
</evidence>
<evidence type="ECO:0000259" key="2">
    <source>
        <dbReference type="Pfam" id="PF24506"/>
    </source>
</evidence>
<dbReference type="InterPro" id="IPR052802">
    <property type="entry name" value="KNTC1"/>
</dbReference>
<dbReference type="PANTHER" id="PTHR15688:SF1">
    <property type="entry name" value="KINETOCHORE-ASSOCIATED PROTEIN 1"/>
    <property type="match status" value="1"/>
</dbReference>
<dbReference type="InterPro" id="IPR055404">
    <property type="entry name" value="ARM_KNTC1_2nd"/>
</dbReference>
<evidence type="ECO:0000313" key="7">
    <source>
        <dbReference type="Proteomes" id="UP000053825"/>
    </source>
</evidence>
<dbReference type="InterPro" id="IPR019527">
    <property type="entry name" value="RZZ-complex_KNTC1/ROD_C"/>
</dbReference>
<dbReference type="GO" id="GO:1990423">
    <property type="term" value="C:RZZ complex"/>
    <property type="evidence" value="ECO:0007669"/>
    <property type="project" value="TreeGrafter"/>
</dbReference>